<reference evidence="3" key="1">
    <citation type="journal article" date="2019" name="Int. J. Syst. Evol. Microbiol.">
        <title>The Global Catalogue of Microorganisms (GCM) 10K type strain sequencing project: providing services to taxonomists for standard genome sequencing and annotation.</title>
        <authorList>
            <consortium name="The Broad Institute Genomics Platform"/>
            <consortium name="The Broad Institute Genome Sequencing Center for Infectious Disease"/>
            <person name="Wu L."/>
            <person name="Ma J."/>
        </authorList>
    </citation>
    <scope>NUCLEOTIDE SEQUENCE [LARGE SCALE GENOMIC DNA]</scope>
    <source>
        <strain evidence="3">CGMCC 1.15772</strain>
    </source>
</reference>
<dbReference type="RefSeq" id="WP_380082117.1">
    <property type="nucleotide sequence ID" value="NZ_JBHSWD010000001.1"/>
</dbReference>
<dbReference type="Pfam" id="PF01966">
    <property type="entry name" value="HD"/>
    <property type="match status" value="1"/>
</dbReference>
<sequence length="165" mass="17937">MPALPGKLVRLGRSLWAQQARPDDDWALGFLSAPEAAIYLAMDPRDREHGCRVAAAVGSACPQASAELLAAALLHDCGKSRRPYRVWERVLAGLLPWRWAGVLPWEPARLRAQHPRLGAEQLRAAGARPRVAELVACHHAPPPATWERSCCISSTISNKAGAASW</sequence>
<dbReference type="InterPro" id="IPR006675">
    <property type="entry name" value="HDIG_dom"/>
</dbReference>
<name>A0ABW1YCG1_9DEIO</name>
<dbReference type="Gene3D" id="1.10.3210.10">
    <property type="entry name" value="Hypothetical protein af1432"/>
    <property type="match status" value="1"/>
</dbReference>
<comment type="caution">
    <text evidence="2">The sequence shown here is derived from an EMBL/GenBank/DDBJ whole genome shotgun (WGS) entry which is preliminary data.</text>
</comment>
<evidence type="ECO:0000313" key="2">
    <source>
        <dbReference type="EMBL" id="MFC6591110.1"/>
    </source>
</evidence>
<protein>
    <submittedName>
        <fullName evidence="2">HD domain-containing protein</fullName>
    </submittedName>
</protein>
<feature type="domain" description="HD" evidence="1">
    <location>
        <begin position="49"/>
        <end position="145"/>
    </location>
</feature>
<keyword evidence="3" id="KW-1185">Reference proteome</keyword>
<dbReference type="EMBL" id="JBHSWD010000001">
    <property type="protein sequence ID" value="MFC6591110.1"/>
    <property type="molecule type" value="Genomic_DNA"/>
</dbReference>
<evidence type="ECO:0000259" key="1">
    <source>
        <dbReference type="Pfam" id="PF01966"/>
    </source>
</evidence>
<proteinExistence type="predicted"/>
<dbReference type="SUPFAM" id="SSF109604">
    <property type="entry name" value="HD-domain/PDEase-like"/>
    <property type="match status" value="1"/>
</dbReference>
<organism evidence="2 3">
    <name type="scientific">Deinococcus lacus</name>
    <dbReference type="NCBI Taxonomy" id="392561"/>
    <lineage>
        <taxon>Bacteria</taxon>
        <taxon>Thermotogati</taxon>
        <taxon>Deinococcota</taxon>
        <taxon>Deinococci</taxon>
        <taxon>Deinococcales</taxon>
        <taxon>Deinococcaceae</taxon>
        <taxon>Deinococcus</taxon>
    </lineage>
</organism>
<dbReference type="InterPro" id="IPR006674">
    <property type="entry name" value="HD_domain"/>
</dbReference>
<evidence type="ECO:0000313" key="3">
    <source>
        <dbReference type="Proteomes" id="UP001596297"/>
    </source>
</evidence>
<gene>
    <name evidence="2" type="ORF">ACFP81_03065</name>
</gene>
<dbReference type="NCBIfam" id="TIGR00277">
    <property type="entry name" value="HDIG"/>
    <property type="match status" value="1"/>
</dbReference>
<dbReference type="Proteomes" id="UP001596297">
    <property type="component" value="Unassembled WGS sequence"/>
</dbReference>
<accession>A0ABW1YCG1</accession>